<evidence type="ECO:0000313" key="3">
    <source>
        <dbReference type="EMBL" id="MBD3107614.1"/>
    </source>
</evidence>
<dbReference type="InterPro" id="IPR028098">
    <property type="entry name" value="Glyco_trans_4-like_N"/>
</dbReference>
<dbReference type="SUPFAM" id="SSF53756">
    <property type="entry name" value="UDP-Glycosyltransferase/glycogen phosphorylase"/>
    <property type="match status" value="1"/>
</dbReference>
<dbReference type="Gene3D" id="3.40.50.2000">
    <property type="entry name" value="Glycogen Phosphorylase B"/>
    <property type="match status" value="2"/>
</dbReference>
<comment type="caution">
    <text evidence="3">The sequence shown here is derived from an EMBL/GenBank/DDBJ whole genome shotgun (WGS) entry which is preliminary data.</text>
</comment>
<evidence type="ECO:0000259" key="2">
    <source>
        <dbReference type="Pfam" id="PF13439"/>
    </source>
</evidence>
<dbReference type="Pfam" id="PF00534">
    <property type="entry name" value="Glycos_transf_1"/>
    <property type="match status" value="1"/>
</dbReference>
<evidence type="ECO:0000313" key="4">
    <source>
        <dbReference type="Proteomes" id="UP000602076"/>
    </source>
</evidence>
<reference evidence="3" key="1">
    <citation type="submission" date="2020-09" db="EMBL/GenBank/DDBJ databases">
        <title>Bacillus faecalis sp. nov., a moderately halophilic bacterium isolated from cow faeces.</title>
        <authorList>
            <person name="Jiang L."/>
            <person name="Lee J."/>
        </authorList>
    </citation>
    <scope>NUCLEOTIDE SEQUENCE</scope>
    <source>
        <strain evidence="3">AGMB 02131</strain>
    </source>
</reference>
<dbReference type="GO" id="GO:0016757">
    <property type="term" value="F:glycosyltransferase activity"/>
    <property type="evidence" value="ECO:0007669"/>
    <property type="project" value="InterPro"/>
</dbReference>
<keyword evidence="4" id="KW-1185">Reference proteome</keyword>
<feature type="domain" description="Glycosyltransferase subfamily 4-like N-terminal" evidence="2">
    <location>
        <begin position="14"/>
        <end position="177"/>
    </location>
</feature>
<dbReference type="Pfam" id="PF13439">
    <property type="entry name" value="Glyco_transf_4"/>
    <property type="match status" value="1"/>
</dbReference>
<gene>
    <name evidence="3" type="ORF">IEO70_04480</name>
</gene>
<organism evidence="3 4">
    <name type="scientific">Peribacillus faecalis</name>
    <dbReference type="NCBI Taxonomy" id="2772559"/>
    <lineage>
        <taxon>Bacteria</taxon>
        <taxon>Bacillati</taxon>
        <taxon>Bacillota</taxon>
        <taxon>Bacilli</taxon>
        <taxon>Bacillales</taxon>
        <taxon>Bacillaceae</taxon>
        <taxon>Peribacillus</taxon>
    </lineage>
</organism>
<dbReference type="RefSeq" id="WP_190997160.1">
    <property type="nucleotide sequence ID" value="NZ_JACXSI010000008.1"/>
</dbReference>
<evidence type="ECO:0000259" key="1">
    <source>
        <dbReference type="Pfam" id="PF00534"/>
    </source>
</evidence>
<dbReference type="EMBL" id="JACXSI010000008">
    <property type="protein sequence ID" value="MBD3107614.1"/>
    <property type="molecule type" value="Genomic_DNA"/>
</dbReference>
<dbReference type="PANTHER" id="PTHR45947">
    <property type="entry name" value="SULFOQUINOVOSYL TRANSFERASE SQD2"/>
    <property type="match status" value="1"/>
</dbReference>
<proteinExistence type="predicted"/>
<name>A0A927CUV5_9BACI</name>
<dbReference type="InterPro" id="IPR050194">
    <property type="entry name" value="Glycosyltransferase_grp1"/>
</dbReference>
<feature type="domain" description="Glycosyl transferase family 1" evidence="1">
    <location>
        <begin position="188"/>
        <end position="342"/>
    </location>
</feature>
<accession>A0A927CUV5</accession>
<sequence length="383" mass="44298">MKRVLVVGGMARGGGISKFLMTTYSNIQDKELRFDFVSEFGKNDYKEEMDKKGWGQVSITPIKENVCKHLIEWYLFLKHHAKEYEAIHFHYDSLHKFMPFYWAKKFKIPKIIVHSHNSYNDKNNIIKMKLHNIGRGIVAKNATHFFACSSKAAKWFYEQEILSENKIQIIKNGIDLDSFKYSPVVRGDIREELNINEKFVIGHVGRFETQKNHKFLIQVFHQIYMKNKNAVLLLIGDGNTKKEIIEMVNSLNLKDSVKILGLRNDVSKLIQGMDVLLFPSLYEGLPLTLIEAQTAGLPCFISDSIASETKCSEFVSFLSLEDKPEKWADAILKEEHNHSRNRCNGYFQVKESGYDIKDVADDLAEFYLNAESNNDQTRYNNCL</sequence>
<dbReference type="Proteomes" id="UP000602076">
    <property type="component" value="Unassembled WGS sequence"/>
</dbReference>
<dbReference type="PANTHER" id="PTHR45947:SF3">
    <property type="entry name" value="SULFOQUINOVOSYL TRANSFERASE SQD2"/>
    <property type="match status" value="1"/>
</dbReference>
<dbReference type="AlphaFoldDB" id="A0A927CUV5"/>
<dbReference type="InterPro" id="IPR001296">
    <property type="entry name" value="Glyco_trans_1"/>
</dbReference>
<protein>
    <submittedName>
        <fullName evidence="3">Glycosyltransferase</fullName>
    </submittedName>
</protein>